<dbReference type="Proteomes" id="UP000000391">
    <property type="component" value="Chromosome"/>
</dbReference>
<proteinExistence type="predicted"/>
<evidence type="ECO:0000313" key="3">
    <source>
        <dbReference type="Proteomes" id="UP000000391"/>
    </source>
</evidence>
<dbReference type="Pfam" id="PF07992">
    <property type="entry name" value="Pyr_redox_2"/>
    <property type="match status" value="1"/>
</dbReference>
<dbReference type="STRING" id="644295.Metev_0998"/>
<organism evidence="2 3">
    <name type="scientific">Methanohalobium evestigatum (strain ATCC BAA-1072 / DSM 3721 / NBRC 107634 / OCM 161 / Z-7303)</name>
    <dbReference type="NCBI Taxonomy" id="644295"/>
    <lineage>
        <taxon>Archaea</taxon>
        <taxon>Methanobacteriati</taxon>
        <taxon>Methanobacteriota</taxon>
        <taxon>Stenosarchaea group</taxon>
        <taxon>Methanomicrobia</taxon>
        <taxon>Methanosarcinales</taxon>
        <taxon>Methanosarcinaceae</taxon>
        <taxon>Methanohalobium</taxon>
    </lineage>
</organism>
<dbReference type="InterPro" id="IPR023753">
    <property type="entry name" value="FAD/NAD-binding_dom"/>
</dbReference>
<reference evidence="2 3" key="1">
    <citation type="submission" date="2010-06" db="EMBL/GenBank/DDBJ databases">
        <title>Complete sequence chromosome of Methanohalobium evestigatum Z-7303.</title>
        <authorList>
            <consortium name="US DOE Joint Genome Institute"/>
            <person name="Lucas S."/>
            <person name="Copeland A."/>
            <person name="Lapidus A."/>
            <person name="Cheng J.-F."/>
            <person name="Bruce D."/>
            <person name="Goodwin L."/>
            <person name="Pitluck S."/>
            <person name="Saunders E."/>
            <person name="Detter J.C."/>
            <person name="Han C."/>
            <person name="Tapia R."/>
            <person name="Land M."/>
            <person name="Hauser L."/>
            <person name="Kyrpides N."/>
            <person name="Mikhailova N."/>
            <person name="Sieprawska-Lupa M."/>
            <person name="Whitman W.B."/>
            <person name="Anderson I."/>
            <person name="Woyke T."/>
        </authorList>
    </citation>
    <scope>NUCLEOTIDE SEQUENCE [LARGE SCALE GENOMIC DNA]</scope>
    <source>
        <strain evidence="3">ATCC BAA-1072 / DSM 3721 / NBRC 107634 / OCM 161 / Z-7303</strain>
    </source>
</reference>
<evidence type="ECO:0000313" key="2">
    <source>
        <dbReference type="EMBL" id="ADI73887.1"/>
    </source>
</evidence>
<dbReference type="AlphaFoldDB" id="D7E7D8"/>
<dbReference type="RefSeq" id="WP_013194454.1">
    <property type="nucleotide sequence ID" value="NC_014253.1"/>
</dbReference>
<dbReference type="GeneID" id="9346627"/>
<dbReference type="OrthoDB" id="38899at2157"/>
<name>D7E7D8_METEZ</name>
<dbReference type="KEGG" id="mev:Metev_0998"/>
<dbReference type="PANTHER" id="PTHR43755">
    <property type="match status" value="1"/>
</dbReference>
<dbReference type="EMBL" id="CP002069">
    <property type="protein sequence ID" value="ADI73887.1"/>
    <property type="molecule type" value="Genomic_DNA"/>
</dbReference>
<dbReference type="GO" id="GO:0016491">
    <property type="term" value="F:oxidoreductase activity"/>
    <property type="evidence" value="ECO:0007669"/>
    <property type="project" value="InterPro"/>
</dbReference>
<dbReference type="PANTHER" id="PTHR43755:SF1">
    <property type="entry name" value="FAD-DEPENDENT PYRIDINE NUCLEOTIDE-DISULPHIDE OXIDOREDUCTASE"/>
    <property type="match status" value="1"/>
</dbReference>
<keyword evidence="3" id="KW-1185">Reference proteome</keyword>
<accession>D7E7D8</accession>
<gene>
    <name evidence="2" type="ordered locus">Metev_0998</name>
</gene>
<dbReference type="SUPFAM" id="SSF51905">
    <property type="entry name" value="FAD/NAD(P)-binding domain"/>
    <property type="match status" value="2"/>
</dbReference>
<dbReference type="InterPro" id="IPR036188">
    <property type="entry name" value="FAD/NAD-bd_sf"/>
</dbReference>
<dbReference type="Gene3D" id="3.50.50.60">
    <property type="entry name" value="FAD/NAD(P)-binding domain"/>
    <property type="match status" value="2"/>
</dbReference>
<dbReference type="InterPro" id="IPR052541">
    <property type="entry name" value="SQRD"/>
</dbReference>
<dbReference type="HOGENOM" id="CLU_030742_5_0_2"/>
<feature type="domain" description="FAD/NAD(P)-binding" evidence="1">
    <location>
        <begin position="4"/>
        <end position="146"/>
    </location>
</feature>
<protein>
    <submittedName>
        <fullName evidence="2">FAD-dependent pyridine nucleotide-disulfide oxidoreductase</fullName>
    </submittedName>
</protein>
<evidence type="ECO:0000259" key="1">
    <source>
        <dbReference type="Pfam" id="PF07992"/>
    </source>
</evidence>
<sequence length="398" mass="44534">MTENVLILGAGYAGTVVANKLAREFRREIARGDLNVTILDKDDMNINQGGFTFLPFGLYTPEDLERPRKEVLSPRINCVFGEKGEITGVDLENRKVQVKSGDTFNYDYLVIATGSTTDISNIPGLSEDYNTFYTSMDDAFKLKEKIDNFEQGRIAISVAQMPVSCPGATVKFAVMLNDYIKFMKTEEMCKNIQISFFWPMEPIGPPEFNKVATKVFEDDNIEVNRNFKLAEVDSKNREIVSQNGDREKYDLLITTPPHKSPQPIIDSGLTDETGWIPVDKFTLQYRGPAGNHNEVYVAGDAGPASVIKSGIGAHYQSLVVSHNLVNDIHGHGTKVSYMGEVGCPYIGAMPTPFTKGQAYIPSWSYGAPPESFEPTKLGWYIYRMYYYIHWDAGLKALF</sequence>